<accession>A0A2I0TM21</accession>
<reference evidence="2" key="1">
    <citation type="submission" date="2017-11" db="EMBL/GenBank/DDBJ databases">
        <authorList>
            <person name="Lima N.C."/>
            <person name="Parody-Merino A.M."/>
            <person name="Battley P.F."/>
            <person name="Fidler A.E."/>
            <person name="Prosdocimi F."/>
        </authorList>
    </citation>
    <scope>NUCLEOTIDE SEQUENCE [LARGE SCALE GENOMIC DNA]</scope>
</reference>
<reference evidence="2" key="2">
    <citation type="submission" date="2017-12" db="EMBL/GenBank/DDBJ databases">
        <title>Genome sequence of the Bar-tailed Godwit (Limosa lapponica baueri).</title>
        <authorList>
            <person name="Lima N.C.B."/>
            <person name="Parody-Merino A.M."/>
            <person name="Battley P.F."/>
            <person name="Fidler A.E."/>
            <person name="Prosdocimi F."/>
        </authorList>
    </citation>
    <scope>NUCLEOTIDE SEQUENCE [LARGE SCALE GENOMIC DNA]</scope>
</reference>
<protein>
    <submittedName>
        <fullName evidence="1">Uncharacterized protein</fullName>
    </submittedName>
</protein>
<sequence length="94" mass="10964">MLWDKKVELKNKEERMEVPRVSGSSNKAGITAGLTRAYEWGLDLDLCSVPSSVCNAKWSPQHRKGMDLLEQVQWKATKMTRRLEHLCYEDRLRE</sequence>
<keyword evidence="2" id="KW-1185">Reference proteome</keyword>
<proteinExistence type="predicted"/>
<dbReference type="Proteomes" id="UP000233556">
    <property type="component" value="Unassembled WGS sequence"/>
</dbReference>
<evidence type="ECO:0000313" key="2">
    <source>
        <dbReference type="Proteomes" id="UP000233556"/>
    </source>
</evidence>
<dbReference type="EMBL" id="KZ508817">
    <property type="protein sequence ID" value="PKU34773.1"/>
    <property type="molecule type" value="Genomic_DNA"/>
</dbReference>
<dbReference type="AlphaFoldDB" id="A0A2I0TM21"/>
<gene>
    <name evidence="1" type="ORF">llap_14922</name>
</gene>
<evidence type="ECO:0000313" key="1">
    <source>
        <dbReference type="EMBL" id="PKU34773.1"/>
    </source>
</evidence>
<organism evidence="1 2">
    <name type="scientific">Limosa lapponica baueri</name>
    <dbReference type="NCBI Taxonomy" id="1758121"/>
    <lineage>
        <taxon>Eukaryota</taxon>
        <taxon>Metazoa</taxon>
        <taxon>Chordata</taxon>
        <taxon>Craniata</taxon>
        <taxon>Vertebrata</taxon>
        <taxon>Euteleostomi</taxon>
        <taxon>Archelosauria</taxon>
        <taxon>Archosauria</taxon>
        <taxon>Dinosauria</taxon>
        <taxon>Saurischia</taxon>
        <taxon>Theropoda</taxon>
        <taxon>Coelurosauria</taxon>
        <taxon>Aves</taxon>
        <taxon>Neognathae</taxon>
        <taxon>Neoaves</taxon>
        <taxon>Charadriiformes</taxon>
        <taxon>Scolopacidae</taxon>
        <taxon>Limosa</taxon>
    </lineage>
</organism>
<name>A0A2I0TM21_LIMLA</name>